<evidence type="ECO:0000256" key="1">
    <source>
        <dbReference type="SAM" id="SignalP"/>
    </source>
</evidence>
<accession>A0ABX7MZB3</accession>
<keyword evidence="1" id="KW-0732">Signal</keyword>
<dbReference type="InterPro" id="IPR013424">
    <property type="entry name" value="Ice-binding_C"/>
</dbReference>
<sequence>MKFPLFLSLALFAGNSFALSITNGDFSQGLAGWENVSVGGSASVGPDQALYLDGGIGAEPYSASLWQGDDGSFLFSNPLSLATGESFLSFDLMLASQDLDSSESGSSIFEDSLSIELYDADDWSFDLYFQSGWDFDVTDSWQTVFLDISSLQGRDFALTINLFDEDDGVNSSFALDNFFFTNSNQPDDPVSVSEPASLSLFLIALTGFALRRRSVRNAALTN</sequence>
<name>A0ABX7MZB3_9GAMM</name>
<gene>
    <name evidence="2" type="ORF">LPB19_03735</name>
</gene>
<evidence type="ECO:0000313" key="3">
    <source>
        <dbReference type="Proteomes" id="UP000663555"/>
    </source>
</evidence>
<proteinExistence type="predicted"/>
<keyword evidence="3" id="KW-1185">Reference proteome</keyword>
<feature type="signal peptide" evidence="1">
    <location>
        <begin position="1"/>
        <end position="18"/>
    </location>
</feature>
<dbReference type="Proteomes" id="UP000663555">
    <property type="component" value="Chromosome"/>
</dbReference>
<feature type="chain" id="PRO_5047545828" evidence="1">
    <location>
        <begin position="19"/>
        <end position="222"/>
    </location>
</feature>
<organism evidence="2 3">
    <name type="scientific">Marinobacter salinisoli</name>
    <dbReference type="NCBI Taxonomy" id="2769486"/>
    <lineage>
        <taxon>Bacteria</taxon>
        <taxon>Pseudomonadati</taxon>
        <taxon>Pseudomonadota</taxon>
        <taxon>Gammaproteobacteria</taxon>
        <taxon>Pseudomonadales</taxon>
        <taxon>Marinobacteraceae</taxon>
        <taxon>Marinobacter</taxon>
    </lineage>
</organism>
<protein>
    <submittedName>
        <fullName evidence="2">PEP-CTERM sorting domain-containing protein</fullName>
    </submittedName>
</protein>
<reference evidence="2 3" key="1">
    <citation type="submission" date="2021-03" db="EMBL/GenBank/DDBJ databases">
        <title>Genome sequencing of Marinobacter sp. LPB0319.</title>
        <authorList>
            <person name="Kim J."/>
        </authorList>
    </citation>
    <scope>NUCLEOTIDE SEQUENCE [LARGE SCALE GENOMIC DNA]</scope>
    <source>
        <strain evidence="2 3">LPB0319</strain>
    </source>
</reference>
<dbReference type="RefSeq" id="WP_206644777.1">
    <property type="nucleotide sequence ID" value="NZ_CP071247.1"/>
</dbReference>
<dbReference type="Gene3D" id="2.60.120.260">
    <property type="entry name" value="Galactose-binding domain-like"/>
    <property type="match status" value="1"/>
</dbReference>
<dbReference type="NCBIfam" id="TIGR02595">
    <property type="entry name" value="PEP_CTERM"/>
    <property type="match status" value="1"/>
</dbReference>
<evidence type="ECO:0000313" key="2">
    <source>
        <dbReference type="EMBL" id="QSP95538.1"/>
    </source>
</evidence>
<dbReference type="EMBL" id="CP071247">
    <property type="protein sequence ID" value="QSP95538.1"/>
    <property type="molecule type" value="Genomic_DNA"/>
</dbReference>